<dbReference type="InterPro" id="IPR005151">
    <property type="entry name" value="Tail-specific_protease"/>
</dbReference>
<comment type="caution">
    <text evidence="3">The sequence shown here is derived from an EMBL/GenBank/DDBJ whole genome shotgun (WGS) entry which is preliminary data.</text>
</comment>
<organism evidence="3 4">
    <name type="scientific">Mucilaginibacter terrenus</name>
    <dbReference type="NCBI Taxonomy" id="2482727"/>
    <lineage>
        <taxon>Bacteria</taxon>
        <taxon>Pseudomonadati</taxon>
        <taxon>Bacteroidota</taxon>
        <taxon>Sphingobacteriia</taxon>
        <taxon>Sphingobacteriales</taxon>
        <taxon>Sphingobacteriaceae</taxon>
        <taxon>Mucilaginibacter</taxon>
    </lineage>
</organism>
<evidence type="ECO:0000259" key="2">
    <source>
        <dbReference type="Pfam" id="PF03572"/>
    </source>
</evidence>
<name>A0A3E2NTT0_9SPHI</name>
<sequence>MKILFLILMLLIPFVSSAQQCDCLQNFDYTVNHVREDYAGYKDKIKARNRKGFDNFTSLLRKKAMTADRVDSCYIILRTWTNYFRDNHLRVQLDWRYRQKYPESVKLLNKRFAKPKNINVSTEKLEALTNIRILDEKTVLLRLPSFEWGEKKMIDSLLKAYDQQLKRTPNWIIDLRGNVGGTDYAFSGLMPFIYTDPIHIKPDEFLSSIDNIQILAENLKDSDLSQAGKDFITNLIGLMKQHPNQFVNPSGKDNFDIRLDTVYQYPANVAILIDRNTASSAESFLLSAVQSKKVKIYGENSAGTLDYNNTQFFDIPCKDFNLVIPIGRSKRLPKNPIDNIGVRPNIRIDEAHPDKISFIKGLLDK</sequence>
<dbReference type="InterPro" id="IPR029045">
    <property type="entry name" value="ClpP/crotonase-like_dom_sf"/>
</dbReference>
<dbReference type="RefSeq" id="WP_117381306.1">
    <property type="nucleotide sequence ID" value="NZ_QWDE01000001.1"/>
</dbReference>
<evidence type="ECO:0000256" key="1">
    <source>
        <dbReference type="SAM" id="SignalP"/>
    </source>
</evidence>
<dbReference type="GO" id="GO:0006508">
    <property type="term" value="P:proteolysis"/>
    <property type="evidence" value="ECO:0007669"/>
    <property type="project" value="InterPro"/>
</dbReference>
<dbReference type="GO" id="GO:0008236">
    <property type="term" value="F:serine-type peptidase activity"/>
    <property type="evidence" value="ECO:0007669"/>
    <property type="project" value="InterPro"/>
</dbReference>
<dbReference type="SUPFAM" id="SSF52096">
    <property type="entry name" value="ClpP/crotonase"/>
    <property type="match status" value="1"/>
</dbReference>
<dbReference type="AlphaFoldDB" id="A0A3E2NTT0"/>
<accession>A0A3E2NTT0</accession>
<dbReference type="OrthoDB" id="2327485at2"/>
<protein>
    <recommendedName>
        <fullName evidence="2">Tail specific protease domain-containing protein</fullName>
    </recommendedName>
</protein>
<keyword evidence="1" id="KW-0732">Signal</keyword>
<proteinExistence type="predicted"/>
<dbReference type="Proteomes" id="UP000260823">
    <property type="component" value="Unassembled WGS sequence"/>
</dbReference>
<feature type="chain" id="PRO_5017687422" description="Tail specific protease domain-containing protein" evidence="1">
    <location>
        <begin position="19"/>
        <end position="365"/>
    </location>
</feature>
<dbReference type="Gene3D" id="3.90.226.10">
    <property type="entry name" value="2-enoyl-CoA Hydratase, Chain A, domain 1"/>
    <property type="match status" value="1"/>
</dbReference>
<feature type="domain" description="Tail specific protease" evidence="2">
    <location>
        <begin position="139"/>
        <end position="347"/>
    </location>
</feature>
<reference evidence="3 4" key="1">
    <citation type="submission" date="2018-08" db="EMBL/GenBank/DDBJ databases">
        <title>Mucilaginibacter terrae sp. nov., isolated from manganese diggings.</title>
        <authorList>
            <person name="Huang Y."/>
            <person name="Zhou Z."/>
        </authorList>
    </citation>
    <scope>NUCLEOTIDE SEQUENCE [LARGE SCALE GENOMIC DNA]</scope>
    <source>
        <strain evidence="3 4">ZH6</strain>
    </source>
</reference>
<keyword evidence="4" id="KW-1185">Reference proteome</keyword>
<feature type="signal peptide" evidence="1">
    <location>
        <begin position="1"/>
        <end position="18"/>
    </location>
</feature>
<evidence type="ECO:0000313" key="3">
    <source>
        <dbReference type="EMBL" id="RFZ84416.1"/>
    </source>
</evidence>
<gene>
    <name evidence="3" type="ORF">DYU05_01985</name>
</gene>
<evidence type="ECO:0000313" key="4">
    <source>
        <dbReference type="Proteomes" id="UP000260823"/>
    </source>
</evidence>
<dbReference type="EMBL" id="QWDE01000001">
    <property type="protein sequence ID" value="RFZ84416.1"/>
    <property type="molecule type" value="Genomic_DNA"/>
</dbReference>
<dbReference type="Pfam" id="PF03572">
    <property type="entry name" value="Peptidase_S41"/>
    <property type="match status" value="1"/>
</dbReference>